<dbReference type="InterPro" id="IPR027541">
    <property type="entry name" value="Ars_ATPase"/>
</dbReference>
<name>A0A3R9P4J6_9BACI</name>
<dbReference type="NCBIfam" id="TIGR00345">
    <property type="entry name" value="GET3_arsA_TRC40"/>
    <property type="match status" value="1"/>
</dbReference>
<dbReference type="CDD" id="cd02035">
    <property type="entry name" value="ArsA"/>
    <property type="match status" value="2"/>
</dbReference>
<dbReference type="SMART" id="SM00382">
    <property type="entry name" value="AAA"/>
    <property type="match status" value="2"/>
</dbReference>
<evidence type="ECO:0000313" key="4">
    <source>
        <dbReference type="Proteomes" id="UP000275076"/>
    </source>
</evidence>
<reference evidence="3 4" key="1">
    <citation type="submission" date="2018-10" db="EMBL/GenBank/DDBJ databases">
        <title>Draft genome sequence of Bacillus salarius IM0101, isolated from a hypersaline soil in Inner Mongolia, China.</title>
        <authorList>
            <person name="Yamprayoonswat W."/>
            <person name="Boonvisut S."/>
            <person name="Jumpathong W."/>
            <person name="Sittihan S."/>
            <person name="Ruangsuj P."/>
            <person name="Wanthongcharoen S."/>
            <person name="Thongpramul N."/>
            <person name="Pimmason S."/>
            <person name="Yu B."/>
            <person name="Yasawong M."/>
        </authorList>
    </citation>
    <scope>NUCLEOTIDE SEQUENCE [LARGE SCALE GENOMIC DNA]</scope>
    <source>
        <strain evidence="3 4">IM0101</strain>
    </source>
</reference>
<dbReference type="InterPro" id="IPR003593">
    <property type="entry name" value="AAA+_ATPase"/>
</dbReference>
<dbReference type="InterPro" id="IPR016300">
    <property type="entry name" value="ATPase_ArsA/GET3"/>
</dbReference>
<organism evidence="3 4">
    <name type="scientific">Salibacterium salarium</name>
    <dbReference type="NCBI Taxonomy" id="284579"/>
    <lineage>
        <taxon>Bacteria</taxon>
        <taxon>Bacillati</taxon>
        <taxon>Bacillota</taxon>
        <taxon>Bacilli</taxon>
        <taxon>Bacillales</taxon>
        <taxon>Bacillaceae</taxon>
    </lineage>
</organism>
<dbReference type="SUPFAM" id="SSF52540">
    <property type="entry name" value="P-loop containing nucleoside triphosphate hydrolases"/>
    <property type="match status" value="2"/>
</dbReference>
<protein>
    <submittedName>
        <fullName evidence="3">Arsenical pump-driving ATPase</fullName>
    </submittedName>
</protein>
<dbReference type="PIRSF" id="PIRSF001327">
    <property type="entry name" value="Arsenical_pump-driving_ATPase"/>
    <property type="match status" value="1"/>
</dbReference>
<dbReference type="PANTHER" id="PTHR10803">
    <property type="entry name" value="ARSENICAL PUMP-DRIVING ATPASE ARSENITE-TRANSLOCATING ATPASE"/>
    <property type="match status" value="1"/>
</dbReference>
<dbReference type="Gene3D" id="3.40.50.300">
    <property type="entry name" value="P-loop containing nucleotide triphosphate hydrolases"/>
    <property type="match status" value="2"/>
</dbReference>
<comment type="similarity">
    <text evidence="1">Belongs to the arsA ATPase family.</text>
</comment>
<dbReference type="EMBL" id="RBVX01000013">
    <property type="protein sequence ID" value="RSL32692.1"/>
    <property type="molecule type" value="Genomic_DNA"/>
</dbReference>
<feature type="domain" description="AAA+ ATPase" evidence="2">
    <location>
        <begin position="328"/>
        <end position="525"/>
    </location>
</feature>
<dbReference type="Pfam" id="PF02374">
    <property type="entry name" value="ArsA_ATPase"/>
    <property type="match status" value="2"/>
</dbReference>
<dbReference type="GO" id="GO:0015446">
    <property type="term" value="F:ATPase-coupled arsenite transmembrane transporter activity"/>
    <property type="evidence" value="ECO:0007669"/>
    <property type="project" value="InterPro"/>
</dbReference>
<accession>A0A3R9P4J6</accession>
<gene>
    <name evidence="3" type="primary">arsA</name>
    <name evidence="3" type="ORF">D7Z54_14680</name>
</gene>
<keyword evidence="4" id="KW-1185">Reference proteome</keyword>
<sequence length="578" mass="62780">MTMRFHPDHLPETKHLFFTGKGGVGKTSIAAASAVTLADNGKQVLLVSTDPASNLQDVFDTELSNEQTAIPSIHGLHALNINPEEAAAAYREKVVGPYRGKLPDAAIRSMEEQLSGACTVEIAAFDEFTTLLRDTKSNQAFDYIVFDTAPTGHTLRLLQLPTAWSDFLETSTHGASCLGPMSGLKDKEELYNQTTATLADEEQTSLFLVTRPEDTSMYEANRASAELHDLGIKNQYLVINGIHPLDSSEDSVAAEFIHNQKQALHELPNALHSLPQYQVPLFAENMEGENGLRAFFQNESVQEKTAASAPPPDLPGTEAIVEEVIKNDTRLIMTMGKGGVGKTTTAASLALELAGKGHSVHLTTTDPANHLSLALTGQSIPASMTISQLDPKAETKAYKQSVLARVSADLDEDSLAYIKEDLDSPCTEEIAVFHAFAKTAARAKEEFVVLDTAPTGHTLLLLDAAESYHQEVLRSTGDLPEEVKELLPRLRHSKETAVIVVSLPEATPVLEANRLEHDLNRAGIEPSWWLINHSFLATATTDPVLAGRAAHEADWIDEVTKHHPGRTSLVSYHSTNSV</sequence>
<dbReference type="Proteomes" id="UP000275076">
    <property type="component" value="Unassembled WGS sequence"/>
</dbReference>
<dbReference type="InterPro" id="IPR027417">
    <property type="entry name" value="P-loop_NTPase"/>
</dbReference>
<comment type="caution">
    <text evidence="3">The sequence shown here is derived from an EMBL/GenBank/DDBJ whole genome shotgun (WGS) entry which is preliminary data.</text>
</comment>
<dbReference type="NCBIfam" id="TIGR04291">
    <property type="entry name" value="arsen_driv_ArsA"/>
    <property type="match status" value="1"/>
</dbReference>
<feature type="domain" description="AAA+ ATPase" evidence="2">
    <location>
        <begin position="12"/>
        <end position="233"/>
    </location>
</feature>
<evidence type="ECO:0000259" key="2">
    <source>
        <dbReference type="SMART" id="SM00382"/>
    </source>
</evidence>
<dbReference type="GO" id="GO:0016887">
    <property type="term" value="F:ATP hydrolysis activity"/>
    <property type="evidence" value="ECO:0007669"/>
    <property type="project" value="InterPro"/>
</dbReference>
<proteinExistence type="inferred from homology"/>
<dbReference type="AlphaFoldDB" id="A0A3R9P4J6"/>
<evidence type="ECO:0000313" key="3">
    <source>
        <dbReference type="EMBL" id="RSL32692.1"/>
    </source>
</evidence>
<dbReference type="InterPro" id="IPR025723">
    <property type="entry name" value="ArsA/GET3_ATPase-like"/>
</dbReference>
<evidence type="ECO:0000256" key="1">
    <source>
        <dbReference type="ARBA" id="ARBA00011040"/>
    </source>
</evidence>
<dbReference type="PANTHER" id="PTHR10803:SF3">
    <property type="entry name" value="ATPASE GET3"/>
    <property type="match status" value="1"/>
</dbReference>
<dbReference type="GO" id="GO:0005524">
    <property type="term" value="F:ATP binding"/>
    <property type="evidence" value="ECO:0007669"/>
    <property type="project" value="InterPro"/>
</dbReference>
<dbReference type="OrthoDB" id="9780677at2"/>